<organism evidence="1 2">
    <name type="scientific">Cohaesibacter gelatinilyticus</name>
    <dbReference type="NCBI Taxonomy" id="372072"/>
    <lineage>
        <taxon>Bacteria</taxon>
        <taxon>Pseudomonadati</taxon>
        <taxon>Pseudomonadota</taxon>
        <taxon>Alphaproteobacteria</taxon>
        <taxon>Hyphomicrobiales</taxon>
        <taxon>Cohaesibacteraceae</taxon>
    </lineage>
</organism>
<evidence type="ECO:0000313" key="1">
    <source>
        <dbReference type="EMBL" id="SNZ19450.1"/>
    </source>
</evidence>
<name>A0A285PCH8_9HYPH</name>
<protein>
    <submittedName>
        <fullName evidence="1">Uncharacterized protein</fullName>
    </submittedName>
</protein>
<reference evidence="1 2" key="1">
    <citation type="submission" date="2017-09" db="EMBL/GenBank/DDBJ databases">
        <authorList>
            <person name="Ehlers B."/>
            <person name="Leendertz F.H."/>
        </authorList>
    </citation>
    <scope>NUCLEOTIDE SEQUENCE [LARGE SCALE GENOMIC DNA]</scope>
    <source>
        <strain evidence="1 2">DSM 18289</strain>
    </source>
</reference>
<dbReference type="Proteomes" id="UP000219439">
    <property type="component" value="Unassembled WGS sequence"/>
</dbReference>
<keyword evidence="2" id="KW-1185">Reference proteome</keyword>
<evidence type="ECO:0000313" key="2">
    <source>
        <dbReference type="Proteomes" id="UP000219439"/>
    </source>
</evidence>
<sequence length="179" mass="19819">MCLSVYLGSHRALETMDVPDGSLGIEQAIWTPPPLKTFPFIYYLGEKATGALLGCSCLLAQSVTWNERGPSIHMDNSLDHNNLCPFATLRSYVLSALQSNKQVALVCDDSGGIEQTCESDDYDHSIISIDMISSESYLFADPIGSFPWRVFYIAVPGNQVRNPNVKTPTLSNRKRFYSS</sequence>
<dbReference type="EMBL" id="OBEL01000002">
    <property type="protein sequence ID" value="SNZ19450.1"/>
    <property type="molecule type" value="Genomic_DNA"/>
</dbReference>
<dbReference type="AlphaFoldDB" id="A0A285PCH8"/>
<proteinExistence type="predicted"/>
<accession>A0A285PCH8</accession>
<gene>
    <name evidence="1" type="ORF">SAMN06265368_2537</name>
</gene>